<sequence>MSKKQWQIVKNLGYKYRGKNQWLYFMSFEPGYAPFNLDQDEVLRMTEYLQGLEKILEYYEENDVNIDFKNGNILCMIKDQKNNTVRFEEEPLPFFEYCPGILMPEDESFIEELKRMPVCRARLEADIFPMRTSIADSKYDRPADPFICLIMDAASGMVINFEMTEPGESAELYLAEMIAGFILQYGKPKEIRISNRIVEAAIKNLCDAAGIKLRFRKTLRGVEDFKWGMHERM</sequence>
<accession>A0A916QAR5</accession>
<dbReference type="EMBL" id="BLYI01000046">
    <property type="protein sequence ID" value="GFO85790.1"/>
    <property type="molecule type" value="Genomic_DNA"/>
</dbReference>
<evidence type="ECO:0000313" key="3">
    <source>
        <dbReference type="EMBL" id="GFO85790.1"/>
    </source>
</evidence>
<evidence type="ECO:0000259" key="1">
    <source>
        <dbReference type="Pfam" id="PF22007"/>
    </source>
</evidence>
<organism evidence="3 4">
    <name type="scientific">Anaerostipes butyraticus</name>
    <dbReference type="NCBI Taxonomy" id="645466"/>
    <lineage>
        <taxon>Bacteria</taxon>
        <taxon>Bacillati</taxon>
        <taxon>Bacillota</taxon>
        <taxon>Clostridia</taxon>
        <taxon>Lachnospirales</taxon>
        <taxon>Lachnospiraceae</taxon>
        <taxon>Anaerostipes</taxon>
    </lineage>
</organism>
<dbReference type="InterPro" id="IPR055733">
    <property type="entry name" value="DUF7309"/>
</dbReference>
<proteinExistence type="predicted"/>
<dbReference type="AlphaFoldDB" id="A0A916QAR5"/>
<dbReference type="Pfam" id="PF23988">
    <property type="entry name" value="DUF7309"/>
    <property type="match status" value="1"/>
</dbReference>
<comment type="caution">
    <text evidence="3">The sequence shown here is derived from an EMBL/GenBank/DDBJ whole genome shotgun (WGS) entry which is preliminary data.</text>
</comment>
<feature type="domain" description="DUF6930" evidence="1">
    <location>
        <begin position="110"/>
        <end position="229"/>
    </location>
</feature>
<name>A0A916QAR5_9FIRM</name>
<evidence type="ECO:0000313" key="4">
    <source>
        <dbReference type="Proteomes" id="UP000613208"/>
    </source>
</evidence>
<evidence type="ECO:0000259" key="2">
    <source>
        <dbReference type="Pfam" id="PF23988"/>
    </source>
</evidence>
<keyword evidence="4" id="KW-1185">Reference proteome</keyword>
<dbReference type="Pfam" id="PF22007">
    <property type="entry name" value="DUF6930"/>
    <property type="match status" value="1"/>
</dbReference>
<protein>
    <submittedName>
        <fullName evidence="3">Uncharacterized protein</fullName>
    </submittedName>
</protein>
<feature type="domain" description="DUF7309" evidence="2">
    <location>
        <begin position="2"/>
        <end position="74"/>
    </location>
</feature>
<gene>
    <name evidence="3" type="ORF">ANBU17_21370</name>
</gene>
<dbReference type="RefSeq" id="WP_243282612.1">
    <property type="nucleotide sequence ID" value="NZ_BLYI01000046.1"/>
</dbReference>
<dbReference type="Proteomes" id="UP000613208">
    <property type="component" value="Unassembled WGS sequence"/>
</dbReference>
<dbReference type="InterPro" id="IPR054216">
    <property type="entry name" value="DUF6930"/>
</dbReference>
<reference evidence="3" key="1">
    <citation type="submission" date="2020-06" db="EMBL/GenBank/DDBJ databases">
        <title>Characterization of fructooligosaccharide metabolism and fructooligosaccharide-degrading enzymes in human commensal butyrate producers.</title>
        <authorList>
            <person name="Tanno H."/>
            <person name="Fujii T."/>
            <person name="Hirano K."/>
            <person name="Maeno S."/>
            <person name="Tonozuka T."/>
            <person name="Sakamoto M."/>
            <person name="Ohkuma M."/>
            <person name="Tochio T."/>
            <person name="Endo A."/>
        </authorList>
    </citation>
    <scope>NUCLEOTIDE SEQUENCE</scope>
    <source>
        <strain evidence="3">JCM 17466</strain>
    </source>
</reference>